<protein>
    <recommendedName>
        <fullName evidence="8">Protein kinase domain-containing protein</fullName>
    </recommendedName>
</protein>
<evidence type="ECO:0000313" key="9">
    <source>
        <dbReference type="EMBL" id="KAJ8301456.1"/>
    </source>
</evidence>
<proteinExistence type="predicted"/>
<dbReference type="InterPro" id="IPR041309">
    <property type="entry name" value="TBK1_CC1"/>
</dbReference>
<reference evidence="9 10" key="1">
    <citation type="submission" date="2022-12" db="EMBL/GenBank/DDBJ databases">
        <title>Chromosome-level genome of Tegillarca granosa.</title>
        <authorList>
            <person name="Kim J."/>
        </authorList>
    </citation>
    <scope>NUCLEOTIDE SEQUENCE [LARGE SCALE GENOMIC DNA]</scope>
    <source>
        <strain evidence="9">Teg-2019</strain>
        <tissue evidence="9">Adductor muscle</tissue>
    </source>
</reference>
<dbReference type="InterPro" id="IPR051180">
    <property type="entry name" value="IKK"/>
</dbReference>
<keyword evidence="6" id="KW-0418">Kinase</keyword>
<evidence type="ECO:0000256" key="2">
    <source>
        <dbReference type="ARBA" id="ARBA00022490"/>
    </source>
</evidence>
<dbReference type="Pfam" id="PF18394">
    <property type="entry name" value="TBK1_CCD1"/>
    <property type="match status" value="1"/>
</dbReference>
<dbReference type="PANTHER" id="PTHR22969:SF15">
    <property type="entry name" value="FI05319P"/>
    <property type="match status" value="1"/>
</dbReference>
<keyword evidence="4" id="KW-0808">Transferase</keyword>
<dbReference type="EMBL" id="JARBDR010000918">
    <property type="protein sequence ID" value="KAJ8301456.1"/>
    <property type="molecule type" value="Genomic_DNA"/>
</dbReference>
<dbReference type="PANTHER" id="PTHR22969">
    <property type="entry name" value="IKB KINASE"/>
    <property type="match status" value="1"/>
</dbReference>
<dbReference type="InterPro" id="IPR000719">
    <property type="entry name" value="Prot_kinase_dom"/>
</dbReference>
<dbReference type="Gene3D" id="1.10.510.10">
    <property type="entry name" value="Transferase(Phosphotransferase) domain 1"/>
    <property type="match status" value="1"/>
</dbReference>
<comment type="caution">
    <text evidence="9">The sequence shown here is derived from an EMBL/GenBank/DDBJ whole genome shotgun (WGS) entry which is preliminary data.</text>
</comment>
<accession>A0ABQ9EAN2</accession>
<gene>
    <name evidence="9" type="ORF">KUTeg_020443</name>
</gene>
<evidence type="ECO:0000259" key="8">
    <source>
        <dbReference type="PROSITE" id="PS50011"/>
    </source>
</evidence>
<dbReference type="Proteomes" id="UP001217089">
    <property type="component" value="Unassembled WGS sequence"/>
</dbReference>
<organism evidence="9 10">
    <name type="scientific">Tegillarca granosa</name>
    <name type="common">Malaysian cockle</name>
    <name type="synonym">Anadara granosa</name>
    <dbReference type="NCBI Taxonomy" id="220873"/>
    <lineage>
        <taxon>Eukaryota</taxon>
        <taxon>Metazoa</taxon>
        <taxon>Spiralia</taxon>
        <taxon>Lophotrochozoa</taxon>
        <taxon>Mollusca</taxon>
        <taxon>Bivalvia</taxon>
        <taxon>Autobranchia</taxon>
        <taxon>Pteriomorphia</taxon>
        <taxon>Arcoida</taxon>
        <taxon>Arcoidea</taxon>
        <taxon>Arcidae</taxon>
        <taxon>Tegillarca</taxon>
    </lineage>
</organism>
<feature type="domain" description="Protein kinase" evidence="8">
    <location>
        <begin position="1"/>
        <end position="180"/>
    </location>
</feature>
<keyword evidence="10" id="KW-1185">Reference proteome</keyword>
<evidence type="ECO:0000256" key="6">
    <source>
        <dbReference type="ARBA" id="ARBA00022777"/>
    </source>
</evidence>
<evidence type="ECO:0000313" key="10">
    <source>
        <dbReference type="Proteomes" id="UP001217089"/>
    </source>
</evidence>
<dbReference type="Gene3D" id="1.20.1270.420">
    <property type="match status" value="1"/>
</dbReference>
<comment type="subcellular location">
    <subcellularLocation>
        <location evidence="1">Cytoplasm</location>
    </subcellularLocation>
</comment>
<evidence type="ECO:0000256" key="5">
    <source>
        <dbReference type="ARBA" id="ARBA00022741"/>
    </source>
</evidence>
<dbReference type="Pfam" id="PF00069">
    <property type="entry name" value="Pkinase"/>
    <property type="match status" value="1"/>
</dbReference>
<keyword evidence="3" id="KW-0723">Serine/threonine-protein kinase</keyword>
<keyword evidence="5" id="KW-0547">Nucleotide-binding</keyword>
<dbReference type="PROSITE" id="PS50011">
    <property type="entry name" value="PROTEIN_KINASE_DOM"/>
    <property type="match status" value="1"/>
</dbReference>
<sequence>MRQNDMVHRDIKPGNIIRFINYDGSSVYKLTDFGAARELEEEEEFTSIYGTEEYLDPHMFERAVLQKRKDKMFGANVDLWSLGVTIYHVATGQLPFQPYGGRNNARTMFQMTTEKASGVISGKQKYENGPIEWGRELPSTCLLSSSLKSLITPLVAGLLECNTRRRSTFETVFSVVTDIMERKILKVFSVGHGSNFKIYINGSQSKDGGENFSMVMCDIPSFPDFNSYVQYDRDSSTAKTSTGLAYLIQRWIQILDKRQNMMIQSQVYLSEYLHSLTDSIDECFPHVSGMVDETSKRQNTFYTSFESSYAYLELLVSVFQSSDILDKILHSKNQMKKILSDTSPKDVMIKAKLRTEEIKVYMSVLVQKIKDQMKEAVVTFVGCPEEDNCIQKAKFIQTNISDIWTQFQKHRKQRDISQAEKFAHASDRLKLTEYCVQLQSLMQGHCLKNSQTLHENVLRHTGMLIKNLQRTKKVDQNIHNVLDCQKKLSDRIDRMEEDCLKLNLELQNILMLKLQSETMKRVHGESTKTTPNVLASDDSAYAWRNQNVDPAEQGLSSNESLYKSQLPQTPVVSKETEALTSKDSAYSSFIDRWSTELDKITKNSLELKKDLEESNSKLSLNSQILNTLVVDLSLTNKPVVDTSVR</sequence>
<dbReference type="SUPFAM" id="SSF56112">
    <property type="entry name" value="Protein kinase-like (PK-like)"/>
    <property type="match status" value="1"/>
</dbReference>
<evidence type="ECO:0000256" key="4">
    <source>
        <dbReference type="ARBA" id="ARBA00022679"/>
    </source>
</evidence>
<evidence type="ECO:0000256" key="1">
    <source>
        <dbReference type="ARBA" id="ARBA00004496"/>
    </source>
</evidence>
<dbReference type="InterPro" id="IPR011009">
    <property type="entry name" value="Kinase-like_dom_sf"/>
</dbReference>
<name>A0ABQ9EAN2_TEGGR</name>
<evidence type="ECO:0000256" key="3">
    <source>
        <dbReference type="ARBA" id="ARBA00022527"/>
    </source>
</evidence>
<evidence type="ECO:0000256" key="7">
    <source>
        <dbReference type="ARBA" id="ARBA00022840"/>
    </source>
</evidence>
<keyword evidence="2" id="KW-0963">Cytoplasm</keyword>
<keyword evidence="7" id="KW-0067">ATP-binding</keyword>